<evidence type="ECO:0000256" key="4">
    <source>
        <dbReference type="ARBA" id="ARBA00022679"/>
    </source>
</evidence>
<dbReference type="PROSITE" id="PS00092">
    <property type="entry name" value="N6_MTASE"/>
    <property type="match status" value="1"/>
</dbReference>
<dbReference type="InterPro" id="IPR029063">
    <property type="entry name" value="SAM-dependent_MTases_sf"/>
</dbReference>
<evidence type="ECO:0000313" key="9">
    <source>
        <dbReference type="Proteomes" id="UP000199055"/>
    </source>
</evidence>
<organism evidence="8 9">
    <name type="scientific">Streptomyces radiopugnans</name>
    <dbReference type="NCBI Taxonomy" id="403935"/>
    <lineage>
        <taxon>Bacteria</taxon>
        <taxon>Bacillati</taxon>
        <taxon>Actinomycetota</taxon>
        <taxon>Actinomycetes</taxon>
        <taxon>Kitasatosporales</taxon>
        <taxon>Streptomycetaceae</taxon>
        <taxon>Streptomyces</taxon>
    </lineage>
</organism>
<dbReference type="SUPFAM" id="SSF53335">
    <property type="entry name" value="S-adenosyl-L-methionine-dependent methyltransferases"/>
    <property type="match status" value="1"/>
</dbReference>
<sequence length="558" mass="62170">MATLALFGTDSLALPKSLQEAVEHGEVFTRGWVVELILDLIGYTPDKDLCDTKLIEPACGGGAFLGAIASRVSASCHAHGRPLTDATEAVRAFDLLDHNVEQSRTLITRALQDEGWGPADSEQIAAAWVRQGDYLLQADSDYRADYVVGNPPYIRLEDVPDDRMAAYRDACPTMSGRADIYIGFYETALRSLTPGGRLGFICADRWMRNQYGRALRRLVTRGFSMDLVLTMHDVDAFDEQVSAYPAITVISNRRQGPAVVADTTRAFDAARSRDFAAWCRSGAREQIDAEAFQAVRLPHWFPGEESWPAASPARLAMLEDLTKRFGLLEDPRTGTRVGIGVATGADKVFLTQDADAVEPDRLLPMAMVRDTTNGTLDWGGTYLVNPWSTDGDLVDLSAYPRLASYLDRHGDALRKRYVAVKQPHRWYKTIDKVDARLTRRPKLMFPDMKLTIHPVLDEGGLYPHHNLYYIVSDTWDLRVLGGLLLSRIAQAFVEAYAVRMRGGTLRFQAQYLRKIRVPDPDAIDERDRAALADAFDRRDVEAATEAALRVYGLAELPE</sequence>
<evidence type="ECO:0000256" key="3">
    <source>
        <dbReference type="ARBA" id="ARBA00022603"/>
    </source>
</evidence>
<comment type="similarity">
    <text evidence="1">Belongs to the N(4)/N(6)-methyltransferase family.</text>
</comment>
<comment type="catalytic activity">
    <reaction evidence="6">
        <text>a 2'-deoxyadenosine in DNA + S-adenosyl-L-methionine = an N(6)-methyl-2'-deoxyadenosine in DNA + S-adenosyl-L-homocysteine + H(+)</text>
        <dbReference type="Rhea" id="RHEA:15197"/>
        <dbReference type="Rhea" id="RHEA-COMP:12418"/>
        <dbReference type="Rhea" id="RHEA-COMP:12419"/>
        <dbReference type="ChEBI" id="CHEBI:15378"/>
        <dbReference type="ChEBI" id="CHEBI:57856"/>
        <dbReference type="ChEBI" id="CHEBI:59789"/>
        <dbReference type="ChEBI" id="CHEBI:90615"/>
        <dbReference type="ChEBI" id="CHEBI:90616"/>
        <dbReference type="EC" id="2.1.1.72"/>
    </reaction>
</comment>
<dbReference type="EC" id="2.1.1.72" evidence="2"/>
<dbReference type="AlphaFoldDB" id="A0A1H9EUT3"/>
<proteinExistence type="inferred from homology"/>
<name>A0A1H9EUT3_9ACTN</name>
<evidence type="ECO:0000256" key="6">
    <source>
        <dbReference type="ARBA" id="ARBA00047942"/>
    </source>
</evidence>
<reference evidence="8 9" key="1">
    <citation type="submission" date="2016-10" db="EMBL/GenBank/DDBJ databases">
        <authorList>
            <person name="de Groot N.N."/>
        </authorList>
    </citation>
    <scope>NUCLEOTIDE SEQUENCE [LARGE SCALE GENOMIC DNA]</scope>
    <source>
        <strain evidence="8 9">CGMCC 4.3519</strain>
    </source>
</reference>
<dbReference type="STRING" id="403935.SAMN05216481_105313"/>
<dbReference type="RefSeq" id="WP_093659111.1">
    <property type="nucleotide sequence ID" value="NZ_FOET01000005.1"/>
</dbReference>
<evidence type="ECO:0000256" key="1">
    <source>
        <dbReference type="ARBA" id="ARBA00006594"/>
    </source>
</evidence>
<dbReference type="PANTHER" id="PTHR33841:SF5">
    <property type="entry name" value="DNA METHYLASE (MODIFICATION METHYLASE) (METHYLTRANSFERASE)-RELATED"/>
    <property type="match status" value="1"/>
</dbReference>
<gene>
    <name evidence="8" type="ORF">SAMN05216481_105313</name>
</gene>
<keyword evidence="9" id="KW-1185">Reference proteome</keyword>
<dbReference type="GO" id="GO:0009007">
    <property type="term" value="F:site-specific DNA-methyltransferase (adenine-specific) activity"/>
    <property type="evidence" value="ECO:0007669"/>
    <property type="project" value="UniProtKB-EC"/>
</dbReference>
<dbReference type="Gene3D" id="3.40.50.150">
    <property type="entry name" value="Vaccinia Virus protein VP39"/>
    <property type="match status" value="1"/>
</dbReference>
<keyword evidence="5" id="KW-0949">S-adenosyl-L-methionine</keyword>
<dbReference type="InterPro" id="IPR002052">
    <property type="entry name" value="DNA_methylase_N6_adenine_CS"/>
</dbReference>
<dbReference type="GO" id="GO:0032259">
    <property type="term" value="P:methylation"/>
    <property type="evidence" value="ECO:0007669"/>
    <property type="project" value="UniProtKB-KW"/>
</dbReference>
<evidence type="ECO:0000256" key="2">
    <source>
        <dbReference type="ARBA" id="ARBA00011900"/>
    </source>
</evidence>
<dbReference type="InterPro" id="IPR050953">
    <property type="entry name" value="N4_N6_ade-DNA_methylase"/>
</dbReference>
<keyword evidence="4" id="KW-0808">Transferase</keyword>
<feature type="domain" description="Type II methyltransferase M.TaqI-like" evidence="7">
    <location>
        <begin position="140"/>
        <end position="221"/>
    </location>
</feature>
<dbReference type="GO" id="GO:0006304">
    <property type="term" value="P:DNA modification"/>
    <property type="evidence" value="ECO:0007669"/>
    <property type="project" value="InterPro"/>
</dbReference>
<dbReference type="EMBL" id="FOET01000005">
    <property type="protein sequence ID" value="SEQ29431.1"/>
    <property type="molecule type" value="Genomic_DNA"/>
</dbReference>
<dbReference type="GO" id="GO:0003676">
    <property type="term" value="F:nucleic acid binding"/>
    <property type="evidence" value="ECO:0007669"/>
    <property type="project" value="InterPro"/>
</dbReference>
<dbReference type="Pfam" id="PF07669">
    <property type="entry name" value="Eco57I"/>
    <property type="match status" value="1"/>
</dbReference>
<dbReference type="InterPro" id="IPR011639">
    <property type="entry name" value="MethylTrfase_TaqI-like_dom"/>
</dbReference>
<keyword evidence="3" id="KW-0489">Methyltransferase</keyword>
<dbReference type="PANTHER" id="PTHR33841">
    <property type="entry name" value="DNA METHYLTRANSFERASE YEEA-RELATED"/>
    <property type="match status" value="1"/>
</dbReference>
<dbReference type="Proteomes" id="UP000199055">
    <property type="component" value="Unassembled WGS sequence"/>
</dbReference>
<dbReference type="PRINTS" id="PR00507">
    <property type="entry name" value="N12N6MTFRASE"/>
</dbReference>
<protein>
    <recommendedName>
        <fullName evidence="2">site-specific DNA-methyltransferase (adenine-specific)</fullName>
        <ecNumber evidence="2">2.1.1.72</ecNumber>
    </recommendedName>
</protein>
<evidence type="ECO:0000259" key="7">
    <source>
        <dbReference type="Pfam" id="PF07669"/>
    </source>
</evidence>
<evidence type="ECO:0000313" key="8">
    <source>
        <dbReference type="EMBL" id="SEQ29431.1"/>
    </source>
</evidence>
<accession>A0A1H9EUT3</accession>
<evidence type="ECO:0000256" key="5">
    <source>
        <dbReference type="ARBA" id="ARBA00022691"/>
    </source>
</evidence>